<proteinExistence type="predicted"/>
<evidence type="ECO:0000313" key="3">
    <source>
        <dbReference type="Proteomes" id="UP000249061"/>
    </source>
</evidence>
<reference evidence="2 3" key="1">
    <citation type="submission" date="2017-08" db="EMBL/GenBank/DDBJ databases">
        <title>Infants hospitalized years apart are colonized by the same room-sourced microbial strains.</title>
        <authorList>
            <person name="Brooks B."/>
            <person name="Olm M.R."/>
            <person name="Firek B.A."/>
            <person name="Baker R."/>
            <person name="Thomas B.C."/>
            <person name="Morowitz M.J."/>
            <person name="Banfield J.F."/>
        </authorList>
    </citation>
    <scope>NUCLEOTIDE SEQUENCE [LARGE SCALE GENOMIC DNA]</scope>
    <source>
        <strain evidence="2">S2_003_000_R2_14</strain>
    </source>
</reference>
<evidence type="ECO:0000313" key="2">
    <source>
        <dbReference type="EMBL" id="PZR07200.1"/>
    </source>
</evidence>
<dbReference type="AlphaFoldDB" id="A0A2W5SW72"/>
<organism evidence="2 3">
    <name type="scientific">Archangium gephyra</name>
    <dbReference type="NCBI Taxonomy" id="48"/>
    <lineage>
        <taxon>Bacteria</taxon>
        <taxon>Pseudomonadati</taxon>
        <taxon>Myxococcota</taxon>
        <taxon>Myxococcia</taxon>
        <taxon>Myxococcales</taxon>
        <taxon>Cystobacterineae</taxon>
        <taxon>Archangiaceae</taxon>
        <taxon>Archangium</taxon>
    </lineage>
</organism>
<feature type="compositionally biased region" description="Low complexity" evidence="1">
    <location>
        <begin position="16"/>
        <end position="40"/>
    </location>
</feature>
<feature type="region of interest" description="Disordered" evidence="1">
    <location>
        <begin position="1"/>
        <end position="52"/>
    </location>
</feature>
<protein>
    <submittedName>
        <fullName evidence="2">Uncharacterized protein</fullName>
    </submittedName>
</protein>
<dbReference type="Proteomes" id="UP000249061">
    <property type="component" value="Unassembled WGS sequence"/>
</dbReference>
<gene>
    <name evidence="2" type="ORF">DI536_28500</name>
</gene>
<evidence type="ECO:0000256" key="1">
    <source>
        <dbReference type="SAM" id="MobiDB-lite"/>
    </source>
</evidence>
<comment type="caution">
    <text evidence="2">The sequence shown here is derived from an EMBL/GenBank/DDBJ whole genome shotgun (WGS) entry which is preliminary data.</text>
</comment>
<sequence>MGPGEDGGTEVPTDSGVVDAGAQQDAGGDQDAGVEVDAGVSDAGTEPDAGVADAGEVDAGIADAGPMGPRAGYGVISGDCGPLSLIDLHSPLPSTYENRIDFEMMNFDAGALSDGGFTMFNTPNAGGSSGNSEVFAFEVLHRCEFAELAATETQVTYTPPGSKKTDIVVNIEGEIVGVSVARAFKYPPGTPLPVADARNLLNGKFSDIQVSTQNVNPPWQWNKQILHVLAYDDVAKQAVIDAAAQIDAGVRGDTILFITTTDGNDAFIY</sequence>
<accession>A0A2W5SW72</accession>
<name>A0A2W5SW72_9BACT</name>
<dbReference type="EMBL" id="QFQP01000033">
    <property type="protein sequence ID" value="PZR07200.1"/>
    <property type="molecule type" value="Genomic_DNA"/>
</dbReference>